<feature type="region of interest" description="Disordered" evidence="1">
    <location>
        <begin position="1"/>
        <end position="22"/>
    </location>
</feature>
<organism evidence="2 3">
    <name type="scientific">Melipona quadrifasciata</name>
    <dbReference type="NCBI Taxonomy" id="166423"/>
    <lineage>
        <taxon>Eukaryota</taxon>
        <taxon>Metazoa</taxon>
        <taxon>Ecdysozoa</taxon>
        <taxon>Arthropoda</taxon>
        <taxon>Hexapoda</taxon>
        <taxon>Insecta</taxon>
        <taxon>Pterygota</taxon>
        <taxon>Neoptera</taxon>
        <taxon>Endopterygota</taxon>
        <taxon>Hymenoptera</taxon>
        <taxon>Apocrita</taxon>
        <taxon>Aculeata</taxon>
        <taxon>Apoidea</taxon>
        <taxon>Anthophila</taxon>
        <taxon>Apidae</taxon>
        <taxon>Melipona</taxon>
    </lineage>
</organism>
<dbReference type="EMBL" id="KQ435824">
    <property type="protein sequence ID" value="KOX72054.1"/>
    <property type="molecule type" value="Genomic_DNA"/>
</dbReference>
<gene>
    <name evidence="2" type="ORF">WN51_00915</name>
</gene>
<name>A0A0N0BEL5_9HYME</name>
<evidence type="ECO:0000313" key="2">
    <source>
        <dbReference type="EMBL" id="KOX72054.1"/>
    </source>
</evidence>
<proteinExistence type="predicted"/>
<reference evidence="2 3" key="1">
    <citation type="submission" date="2015-07" db="EMBL/GenBank/DDBJ databases">
        <title>The genome of Melipona quadrifasciata.</title>
        <authorList>
            <person name="Pan H."/>
            <person name="Kapheim K."/>
        </authorList>
    </citation>
    <scope>NUCLEOTIDE SEQUENCE [LARGE SCALE GENOMIC DNA]</scope>
    <source>
        <strain evidence="2">0111107301</strain>
        <tissue evidence="2">Whole body</tissue>
    </source>
</reference>
<accession>A0A0N0BEL5</accession>
<feature type="compositionally biased region" description="Polar residues" evidence="1">
    <location>
        <begin position="8"/>
        <end position="22"/>
    </location>
</feature>
<evidence type="ECO:0000313" key="3">
    <source>
        <dbReference type="Proteomes" id="UP000053105"/>
    </source>
</evidence>
<dbReference type="AlphaFoldDB" id="A0A0N0BEL5"/>
<dbReference type="Proteomes" id="UP000053105">
    <property type="component" value="Unassembled WGS sequence"/>
</dbReference>
<evidence type="ECO:0000256" key="1">
    <source>
        <dbReference type="SAM" id="MobiDB-lite"/>
    </source>
</evidence>
<keyword evidence="3" id="KW-1185">Reference proteome</keyword>
<sequence length="35" mass="3869">MAFVTGQRKLNTQEGLSTSNNRFIDIGSVPNGWTE</sequence>
<protein>
    <submittedName>
        <fullName evidence="2">Uncharacterized protein</fullName>
    </submittedName>
</protein>